<gene>
    <name evidence="1" type="ORF">H1P_5210004</name>
</gene>
<protein>
    <submittedName>
        <fullName evidence="1">Uncharacterized protein</fullName>
    </submittedName>
</protein>
<keyword evidence="2" id="KW-1185">Reference proteome</keyword>
<accession>A0A563W008</accession>
<evidence type="ECO:0000313" key="2">
    <source>
        <dbReference type="Proteomes" id="UP000320055"/>
    </source>
</evidence>
<name>A0A563W008_9CYAN</name>
<dbReference type="EMBL" id="CAACVJ010000470">
    <property type="protein sequence ID" value="VEP17000.1"/>
    <property type="molecule type" value="Genomic_DNA"/>
</dbReference>
<dbReference type="Proteomes" id="UP000320055">
    <property type="component" value="Unassembled WGS sequence"/>
</dbReference>
<proteinExistence type="predicted"/>
<evidence type="ECO:0000313" key="1">
    <source>
        <dbReference type="EMBL" id="VEP17000.1"/>
    </source>
</evidence>
<reference evidence="1 2" key="1">
    <citation type="submission" date="2019-01" db="EMBL/GenBank/DDBJ databases">
        <authorList>
            <person name="Brito A."/>
        </authorList>
    </citation>
    <scope>NUCLEOTIDE SEQUENCE [LARGE SCALE GENOMIC DNA]</scope>
    <source>
        <strain evidence="1">1</strain>
    </source>
</reference>
<sequence>MSQEATIMKNIYDKYRITGEITLQFSYLDRKNLGIKAESS</sequence>
<organism evidence="1 2">
    <name type="scientific">Hyella patelloides LEGE 07179</name>
    <dbReference type="NCBI Taxonomy" id="945734"/>
    <lineage>
        <taxon>Bacteria</taxon>
        <taxon>Bacillati</taxon>
        <taxon>Cyanobacteriota</taxon>
        <taxon>Cyanophyceae</taxon>
        <taxon>Pleurocapsales</taxon>
        <taxon>Hyellaceae</taxon>
        <taxon>Hyella</taxon>
    </lineage>
</organism>
<dbReference type="AlphaFoldDB" id="A0A563W008"/>